<comment type="caution">
    <text evidence="3">The sequence shown here is derived from an EMBL/GenBank/DDBJ whole genome shotgun (WGS) entry which is preliminary data.</text>
</comment>
<keyword evidence="2" id="KW-0472">Membrane</keyword>
<name>A0A368YAK1_9BACI</name>
<accession>A0A368YAK1</accession>
<dbReference type="AlphaFoldDB" id="A0A368YAK1"/>
<evidence type="ECO:0000256" key="2">
    <source>
        <dbReference type="SAM" id="Phobius"/>
    </source>
</evidence>
<dbReference type="OrthoDB" id="1267107at2"/>
<evidence type="ECO:0000313" key="3">
    <source>
        <dbReference type="EMBL" id="RCW77291.1"/>
    </source>
</evidence>
<protein>
    <submittedName>
        <fullName evidence="3">Uncharacterized protein</fullName>
    </submittedName>
</protein>
<sequence length="423" mass="49019">MRKRDPKDIEHKLKSFPKQGLTDEKKKQMHENIMNQLEEDQKNMTPLKKPLLHNKVWVSIATAAAIILIGLLSINQFFIGNENAEQNPQVEEEETAPPEEEPETSPDPAPETETEDQSPLENQEFTEVTALQLMQKYEETFTALIDDSDQQGEISMYSSTEEVRAHFREVLSEDLTDWMIDTYLEDRDGDIYLIAKDGPTFLVEDQNFSIEEESENHFKIIQERNNELLGHSEMTFHARWDDERWVLDEIDYTSLENPDTAEQAAQNIMEILDRQDMNQLAEEVHDEKGLLFSPYIHVEETAQVFTPAEVEELLSPESNAYNWGTYDGRGDPIELTPAQYIEEFVPTERVRAPDEINVNEYISRGNTISNLEERFSEATVVEYYVEGTNEYEGMDWFAVNFVLEQNENGVWKLVAIVSDQWTT</sequence>
<feature type="transmembrane region" description="Helical" evidence="2">
    <location>
        <begin position="56"/>
        <end position="79"/>
    </location>
</feature>
<reference evidence="3 4" key="1">
    <citation type="submission" date="2018-07" db="EMBL/GenBank/DDBJ databases">
        <title>Genomic Encyclopedia of Type Strains, Phase IV (KMG-IV): sequencing the most valuable type-strain genomes for metagenomic binning, comparative biology and taxonomic classification.</title>
        <authorList>
            <person name="Goeker M."/>
        </authorList>
    </citation>
    <scope>NUCLEOTIDE SEQUENCE [LARGE SCALE GENOMIC DNA]</scope>
    <source>
        <strain evidence="3 4">DSM 27696</strain>
    </source>
</reference>
<dbReference type="EMBL" id="QPJJ01000001">
    <property type="protein sequence ID" value="RCW77291.1"/>
    <property type="molecule type" value="Genomic_DNA"/>
</dbReference>
<keyword evidence="2" id="KW-0812">Transmembrane</keyword>
<gene>
    <name evidence="3" type="ORF">DFR57_101160</name>
</gene>
<feature type="compositionally biased region" description="Acidic residues" evidence="1">
    <location>
        <begin position="90"/>
        <end position="118"/>
    </location>
</feature>
<feature type="region of interest" description="Disordered" evidence="1">
    <location>
        <begin position="86"/>
        <end position="122"/>
    </location>
</feature>
<dbReference type="Proteomes" id="UP000252585">
    <property type="component" value="Unassembled WGS sequence"/>
</dbReference>
<proteinExistence type="predicted"/>
<feature type="compositionally biased region" description="Basic and acidic residues" evidence="1">
    <location>
        <begin position="1"/>
        <end position="13"/>
    </location>
</feature>
<evidence type="ECO:0000256" key="1">
    <source>
        <dbReference type="SAM" id="MobiDB-lite"/>
    </source>
</evidence>
<evidence type="ECO:0000313" key="4">
    <source>
        <dbReference type="Proteomes" id="UP000252585"/>
    </source>
</evidence>
<dbReference type="RefSeq" id="WP_114351232.1">
    <property type="nucleotide sequence ID" value="NZ_QPJJ01000001.1"/>
</dbReference>
<keyword evidence="4" id="KW-1185">Reference proteome</keyword>
<keyword evidence="2" id="KW-1133">Transmembrane helix</keyword>
<organism evidence="3 4">
    <name type="scientific">Saliterribacillus persicus</name>
    <dbReference type="NCBI Taxonomy" id="930114"/>
    <lineage>
        <taxon>Bacteria</taxon>
        <taxon>Bacillati</taxon>
        <taxon>Bacillota</taxon>
        <taxon>Bacilli</taxon>
        <taxon>Bacillales</taxon>
        <taxon>Bacillaceae</taxon>
        <taxon>Saliterribacillus</taxon>
    </lineage>
</organism>
<feature type="region of interest" description="Disordered" evidence="1">
    <location>
        <begin position="1"/>
        <end position="25"/>
    </location>
</feature>